<evidence type="ECO:0000259" key="1">
    <source>
        <dbReference type="Pfam" id="PF09992"/>
    </source>
</evidence>
<dbReference type="InterPro" id="IPR018711">
    <property type="entry name" value="NAGPA"/>
</dbReference>
<evidence type="ECO:0000313" key="2">
    <source>
        <dbReference type="EMBL" id="MBB4665191.1"/>
    </source>
</evidence>
<dbReference type="AlphaFoldDB" id="A0A840ILR0"/>
<reference evidence="2 3" key="1">
    <citation type="submission" date="2020-08" db="EMBL/GenBank/DDBJ databases">
        <title>Genomic Encyclopedia of Archaeal and Bacterial Type Strains, Phase II (KMG-II): from individual species to whole genera.</title>
        <authorList>
            <person name="Goeker M."/>
        </authorList>
    </citation>
    <scope>NUCLEOTIDE SEQUENCE [LARGE SCALE GENOMIC DNA]</scope>
    <source>
        <strain evidence="2 3">DSM 23288</strain>
    </source>
</reference>
<accession>A0A840ILR0</accession>
<dbReference type="RefSeq" id="WP_183345905.1">
    <property type="nucleotide sequence ID" value="NZ_JACHNU010000012.1"/>
</dbReference>
<feature type="domain" description="Phosphodiester glycosidase" evidence="1">
    <location>
        <begin position="56"/>
        <end position="247"/>
    </location>
</feature>
<keyword evidence="3" id="KW-1185">Reference proteome</keyword>
<sequence length="250" mass="26564">MAGDGLRYELMRARTRDGGETTVYLVRHPRATTRLRVRCFERPTRLDHWCAEQGRAEAIVAGFFLRDPHRPLGEVVVDGSPVPHEPVAAPWGPLRACVHADGDGSVRLAARRELPVDPAGDLVQAGPLLVCDGASVVDGDDREGFSAGAGQFDSDITSACHPRCALGVADDELLALCCDGRRSGVDVGLDLAELARVLIACGARDAINLDGGGSATLVHRGHLLNRPYAAENQPAPESRPIATALLFEPA</sequence>
<dbReference type="Proteomes" id="UP000585272">
    <property type="component" value="Unassembled WGS sequence"/>
</dbReference>
<dbReference type="Pfam" id="PF09992">
    <property type="entry name" value="NAGPA"/>
    <property type="match status" value="1"/>
</dbReference>
<evidence type="ECO:0000313" key="3">
    <source>
        <dbReference type="Proteomes" id="UP000585272"/>
    </source>
</evidence>
<protein>
    <recommendedName>
        <fullName evidence="1">Phosphodiester glycosidase domain-containing protein</fullName>
    </recommendedName>
</protein>
<dbReference type="PANTHER" id="PTHR40446">
    <property type="entry name" value="N-ACETYLGLUCOSAMINE-1-PHOSPHODIESTER ALPHA-N-ACETYLGLUCOSAMINIDASE"/>
    <property type="match status" value="1"/>
</dbReference>
<comment type="caution">
    <text evidence="2">The sequence shown here is derived from an EMBL/GenBank/DDBJ whole genome shotgun (WGS) entry which is preliminary data.</text>
</comment>
<name>A0A840ILR0_9ACTN</name>
<gene>
    <name evidence="2" type="ORF">BDZ31_004812</name>
</gene>
<dbReference type="PANTHER" id="PTHR40446:SF2">
    <property type="entry name" value="N-ACETYLGLUCOSAMINE-1-PHOSPHODIESTER ALPHA-N-ACETYLGLUCOSAMINIDASE"/>
    <property type="match status" value="1"/>
</dbReference>
<dbReference type="EMBL" id="JACHNU010000012">
    <property type="protein sequence ID" value="MBB4665191.1"/>
    <property type="molecule type" value="Genomic_DNA"/>
</dbReference>
<organism evidence="2 3">
    <name type="scientific">Conexibacter arvalis</name>
    <dbReference type="NCBI Taxonomy" id="912552"/>
    <lineage>
        <taxon>Bacteria</taxon>
        <taxon>Bacillati</taxon>
        <taxon>Actinomycetota</taxon>
        <taxon>Thermoleophilia</taxon>
        <taxon>Solirubrobacterales</taxon>
        <taxon>Conexibacteraceae</taxon>
        <taxon>Conexibacter</taxon>
    </lineage>
</organism>
<proteinExistence type="predicted"/>